<evidence type="ECO:0008006" key="3">
    <source>
        <dbReference type="Google" id="ProtNLM"/>
    </source>
</evidence>
<organism evidence="1 2">
    <name type="scientific">Mesorhizobium australafricanum</name>
    <dbReference type="NCBI Taxonomy" id="3072311"/>
    <lineage>
        <taxon>Bacteria</taxon>
        <taxon>Pseudomonadati</taxon>
        <taxon>Pseudomonadota</taxon>
        <taxon>Alphaproteobacteria</taxon>
        <taxon>Hyphomicrobiales</taxon>
        <taxon>Phyllobacteriaceae</taxon>
        <taxon>Mesorhizobium</taxon>
    </lineage>
</organism>
<proteinExistence type="predicted"/>
<protein>
    <recommendedName>
        <fullName evidence="3">Transposase</fullName>
    </recommendedName>
</protein>
<reference evidence="1 2" key="1">
    <citation type="submission" date="2023-08" db="EMBL/GenBank/DDBJ databases">
        <title>Implementing the SeqCode for naming new Mesorhizobium species isolated from Vachellia karroo root nodules.</title>
        <authorList>
            <person name="Van Lill M."/>
        </authorList>
    </citation>
    <scope>NUCLEOTIDE SEQUENCE [LARGE SCALE GENOMIC DNA]</scope>
    <source>
        <strain evidence="1 2">VK3E</strain>
    </source>
</reference>
<comment type="caution">
    <text evidence="1">The sequence shown here is derived from an EMBL/GenBank/DDBJ whole genome shotgun (WGS) entry which is preliminary data.</text>
</comment>
<gene>
    <name evidence="1" type="ORF">RFM51_02090</name>
</gene>
<evidence type="ECO:0000313" key="2">
    <source>
        <dbReference type="Proteomes" id="UP001272097"/>
    </source>
</evidence>
<name>A0ABU4WS99_9HYPH</name>
<dbReference type="EMBL" id="JAVIIS010000002">
    <property type="protein sequence ID" value="MDX8438366.1"/>
    <property type="molecule type" value="Genomic_DNA"/>
</dbReference>
<evidence type="ECO:0000313" key="1">
    <source>
        <dbReference type="EMBL" id="MDX8438366.1"/>
    </source>
</evidence>
<dbReference type="RefSeq" id="WP_320212202.1">
    <property type="nucleotide sequence ID" value="NZ_JAVIIS010000002.1"/>
</dbReference>
<keyword evidence="2" id="KW-1185">Reference proteome</keyword>
<accession>A0ABU4WS99</accession>
<dbReference type="Proteomes" id="UP001272097">
    <property type="component" value="Unassembled WGS sequence"/>
</dbReference>
<sequence length="55" mass="6321">MGRDGRAEQGQIEILVARLVKETNISEKQARDLIEMIGTDWASLLREARFLKARH</sequence>